<dbReference type="AlphaFoldDB" id="A0AAF0F8L6"/>
<sequence length="624" mass="69209">MEPRTSSQAATHAQQLQQYAPNYFSWRLGELNNQPKTNNATMDPGTNIIPQKTSQTQLSNISSRTASPISHTQDSAWDPVQAADWCAQLVCYLWYAKPSTLPRPEVDFPGQVHRGWKFSDESYSLTSSQQMLYRQYGSAPSHSTMGKPMPSRSQLHPSERFVQFVKNVLRMTQVSRSVVAIGLLYLYRLKLRHPSLVGQPGSEFRLFLTSLILANKFLDDHTYTNKTWSDVSKIPLHEITKMESQFWGGIDTNASVKPEEYQWWLGALDRIDAQRNCELQWSSKIEATPALSPCSSHSDASGTSSSRLISSPPIAGYDVHNLRRTPLSPNPTIMDGASRKRRRSNDPREPIPSKRSHAIGTSRVVHSSVPTSIQMAWPKLDLPQQHLFPDLDSQSHIDTAITRFDQASANHAIATDCWRSQRSQSIRSNDSNSPAHLDFSKTPRQNAWMDARSSAKLATSSQLQSELPLVCPNICGDSTEGSVGNSYRLPPVGQSQNTPSDCTVGQSEPYQGVPAVGSCNNNNIPTGCFSDQIQRNSMYNPPMSSLLDYCKSAPMIKSNVPAPAPLVSWPIIPDLPHLYSSVPTTQELNGLNPFVFQADPCSLIRDPSTNKSTGKPIPNYSNLS</sequence>
<dbReference type="Proteomes" id="UP001214628">
    <property type="component" value="Chromosome 1"/>
</dbReference>
<reference evidence="2" key="1">
    <citation type="submission" date="2023-02" db="EMBL/GenBank/DDBJ databases">
        <title>Mating type loci evolution in Malassezia.</title>
        <authorList>
            <person name="Coelho M.A."/>
        </authorList>
    </citation>
    <scope>NUCLEOTIDE SEQUENCE</scope>
    <source>
        <strain evidence="2">CBS 14136</strain>
    </source>
</reference>
<organism evidence="2 3">
    <name type="scientific">Malassezia psittaci</name>
    <dbReference type="NCBI Taxonomy" id="1821823"/>
    <lineage>
        <taxon>Eukaryota</taxon>
        <taxon>Fungi</taxon>
        <taxon>Dikarya</taxon>
        <taxon>Basidiomycota</taxon>
        <taxon>Ustilaginomycotina</taxon>
        <taxon>Malasseziomycetes</taxon>
        <taxon>Malasseziales</taxon>
        <taxon>Malasseziaceae</taxon>
        <taxon>Malassezia</taxon>
    </lineage>
</organism>
<protein>
    <recommendedName>
        <fullName evidence="4">Cyclin</fullName>
    </recommendedName>
</protein>
<dbReference type="EMBL" id="CP118375">
    <property type="protein sequence ID" value="WFD42830.1"/>
    <property type="molecule type" value="Genomic_DNA"/>
</dbReference>
<dbReference type="InterPro" id="IPR013922">
    <property type="entry name" value="Cyclin_PHO80-like"/>
</dbReference>
<dbReference type="InterPro" id="IPR036915">
    <property type="entry name" value="Cyclin-like_sf"/>
</dbReference>
<dbReference type="PANTHER" id="PTHR15615:SF27">
    <property type="entry name" value="PHO85 CYCLIN CLG1"/>
    <property type="match status" value="1"/>
</dbReference>
<evidence type="ECO:0000256" key="1">
    <source>
        <dbReference type="SAM" id="MobiDB-lite"/>
    </source>
</evidence>
<dbReference type="SUPFAM" id="SSF47954">
    <property type="entry name" value="Cyclin-like"/>
    <property type="match status" value="1"/>
</dbReference>
<keyword evidence="3" id="KW-1185">Reference proteome</keyword>
<dbReference type="PANTHER" id="PTHR15615">
    <property type="match status" value="1"/>
</dbReference>
<dbReference type="GO" id="GO:0005634">
    <property type="term" value="C:nucleus"/>
    <property type="evidence" value="ECO:0007669"/>
    <property type="project" value="TreeGrafter"/>
</dbReference>
<dbReference type="Pfam" id="PF08613">
    <property type="entry name" value="Cyclin"/>
    <property type="match status" value="1"/>
</dbReference>
<evidence type="ECO:0008006" key="4">
    <source>
        <dbReference type="Google" id="ProtNLM"/>
    </source>
</evidence>
<feature type="region of interest" description="Disordered" evidence="1">
    <location>
        <begin position="605"/>
        <end position="624"/>
    </location>
</feature>
<feature type="compositionally biased region" description="Polar residues" evidence="1">
    <location>
        <begin position="607"/>
        <end position="624"/>
    </location>
</feature>
<accession>A0AAF0F8L6</accession>
<evidence type="ECO:0000313" key="2">
    <source>
        <dbReference type="EMBL" id="WFD42830.1"/>
    </source>
</evidence>
<dbReference type="GO" id="GO:0000307">
    <property type="term" value="C:cyclin-dependent protein kinase holoenzyme complex"/>
    <property type="evidence" value="ECO:0007669"/>
    <property type="project" value="TreeGrafter"/>
</dbReference>
<evidence type="ECO:0000313" key="3">
    <source>
        <dbReference type="Proteomes" id="UP001214628"/>
    </source>
</evidence>
<name>A0AAF0F8L6_9BASI</name>
<gene>
    <name evidence="2" type="ORF">MPSI1_001480</name>
</gene>
<dbReference type="GO" id="GO:0016538">
    <property type="term" value="F:cyclin-dependent protein serine/threonine kinase regulator activity"/>
    <property type="evidence" value="ECO:0007669"/>
    <property type="project" value="TreeGrafter"/>
</dbReference>
<dbReference type="Gene3D" id="1.10.472.10">
    <property type="entry name" value="Cyclin-like"/>
    <property type="match status" value="1"/>
</dbReference>
<feature type="compositionally biased region" description="Low complexity" evidence="1">
    <location>
        <begin position="295"/>
        <end position="306"/>
    </location>
</feature>
<feature type="region of interest" description="Disordered" evidence="1">
    <location>
        <begin position="289"/>
        <end position="363"/>
    </location>
</feature>
<dbReference type="CDD" id="cd20557">
    <property type="entry name" value="CYCLIN_ScPCL1-like"/>
    <property type="match status" value="1"/>
</dbReference>
<proteinExistence type="predicted"/>
<dbReference type="GO" id="GO:0019901">
    <property type="term" value="F:protein kinase binding"/>
    <property type="evidence" value="ECO:0007669"/>
    <property type="project" value="InterPro"/>
</dbReference>